<dbReference type="Gene3D" id="2.10.110.30">
    <property type="match status" value="1"/>
</dbReference>
<dbReference type="GO" id="GO:0008270">
    <property type="term" value="F:zinc ion binding"/>
    <property type="evidence" value="ECO:0007669"/>
    <property type="project" value="UniProtKB-UniRule"/>
</dbReference>
<dbReference type="EC" id="2.3.2.27" evidence="10"/>
<gene>
    <name evidence="12" type="primary">PRT6</name>
    <name evidence="12" type="ORF">SNAT2548_LOCUS8343</name>
</gene>
<feature type="zinc finger region" description="UBR-type" evidence="9">
    <location>
        <begin position="46"/>
        <end position="116"/>
    </location>
</feature>
<dbReference type="GO" id="GO:0005737">
    <property type="term" value="C:cytoplasm"/>
    <property type="evidence" value="ECO:0007669"/>
    <property type="project" value="TreeGrafter"/>
</dbReference>
<evidence type="ECO:0000256" key="8">
    <source>
        <dbReference type="ARBA" id="ARBA00046341"/>
    </source>
</evidence>
<comment type="function">
    <text evidence="10">Ubiquitin ligase protein which is a component of the N-end rule pathway. Recognizes and binds to proteins bearing specific N-terminal residues that are destabilizing according to the N-end rule, leading to their ubiquitination and subsequent degradation.</text>
</comment>
<evidence type="ECO:0000256" key="7">
    <source>
        <dbReference type="ARBA" id="ARBA00022833"/>
    </source>
</evidence>
<dbReference type="GO" id="GO:0061630">
    <property type="term" value="F:ubiquitin protein ligase activity"/>
    <property type="evidence" value="ECO:0007669"/>
    <property type="project" value="UniProtKB-UniRule"/>
</dbReference>
<dbReference type="Pfam" id="PF02207">
    <property type="entry name" value="zf-UBR"/>
    <property type="match status" value="1"/>
</dbReference>
<accession>A0A812K5S5</accession>
<dbReference type="SMART" id="SM00396">
    <property type="entry name" value="ZnF_UBR1"/>
    <property type="match status" value="1"/>
</dbReference>
<evidence type="ECO:0000313" key="13">
    <source>
        <dbReference type="Proteomes" id="UP000604046"/>
    </source>
</evidence>
<evidence type="ECO:0000256" key="2">
    <source>
        <dbReference type="ARBA" id="ARBA00004906"/>
    </source>
</evidence>
<dbReference type="CDD" id="cd19673">
    <property type="entry name" value="UBR-box_UBR3"/>
    <property type="match status" value="1"/>
</dbReference>
<name>A0A812K5S5_9DINO</name>
<evidence type="ECO:0000256" key="4">
    <source>
        <dbReference type="ARBA" id="ARBA00022723"/>
    </source>
</evidence>
<dbReference type="EMBL" id="CAJNDS010000613">
    <property type="protein sequence ID" value="CAE7222844.1"/>
    <property type="molecule type" value="Genomic_DNA"/>
</dbReference>
<dbReference type="OrthoDB" id="26387at2759"/>
<keyword evidence="6 10" id="KW-0833">Ubl conjugation pathway</keyword>
<evidence type="ECO:0000256" key="1">
    <source>
        <dbReference type="ARBA" id="ARBA00000900"/>
    </source>
</evidence>
<proteinExistence type="inferred from homology"/>
<evidence type="ECO:0000313" key="12">
    <source>
        <dbReference type="EMBL" id="CAE7222844.1"/>
    </source>
</evidence>
<dbReference type="Proteomes" id="UP000604046">
    <property type="component" value="Unassembled WGS sequence"/>
</dbReference>
<dbReference type="GO" id="GO:0016567">
    <property type="term" value="P:protein ubiquitination"/>
    <property type="evidence" value="ECO:0007669"/>
    <property type="project" value="UniProtKB-UniRule"/>
</dbReference>
<reference evidence="12" key="1">
    <citation type="submission" date="2021-02" db="EMBL/GenBank/DDBJ databases">
        <authorList>
            <person name="Dougan E. K."/>
            <person name="Rhodes N."/>
            <person name="Thang M."/>
            <person name="Chan C."/>
        </authorList>
    </citation>
    <scope>NUCLEOTIDE SEQUENCE</scope>
</reference>
<dbReference type="InterPro" id="IPR039164">
    <property type="entry name" value="UBR1-like"/>
</dbReference>
<sequence length="822" mass="93943">MEAEHVWDGDFDKRLESCIWEIFGAQSEEEAAAREAELKESQPRAGVCPVQWGQQDVAFRCLDCELDSNCIQCCDCFFKAPHEGHEVALIRTVGGSCDCGDPHSWAPSGFCPEHCETPQRLDNEESLDLLPPLLRTRAEALVPELMAQVDQRLTPRLRMHGLRNEAEADKTIREKQAALVFGALRRLGEAAFGLRYLVVQELQGDRLANWMKAGVDEALFSEALERFFLLYVQVSPCFKRTFAKTFIRQYDQILQDAPRLDALGVQFLTIPEVAVELVAKEDAFGALLSAANRLLTSVVDHEDENMVFQDPEPLQTNWEKLRSVFHSVGFLCFHKSVCEHILKTPSVLEAIAEVLQRLWRMSPQQRAIVRHVLYETRQLQIQVFTLESEILRYFFTLCDFCRRPQATLEELQPLYAWLVASLQDSRGFLSSFNNASAASFHLPALRLLTLSLNFELLLDPSLADSWRKIFPRDFLVTCIMHTVRTLRFEAEIRAGWWVRNGESMRAQHVDYRTKFRQTDIMTLQAFMILLHMHGSEDTACEPLSCLWTAVFSDDAPSASKPEASVWTSWRRQWVENAVSEQTRTRFRLFWLILCQVLNEMFPIEVAACRRDWEPRYSYRCPVILQRFLIQVLATGPLSLSELANMVPKELQVREGQLAEALEAVATRQDARYVLKQRSWQHFDICMAEAMPIRSWRDGTWRERQHRAEEKALAQEVSMLGPRRADGLTLAPAWQDHLVESLCNSELVPLVVDFIEIQSSFRQDKEAQSSVWRHPAQHEDGSLLHCLKVLDILSDAQSPHVPGAPATLTAHLRLPVTAATGGD</sequence>
<comment type="similarity">
    <text evidence="8 10">Belongs to the E3 ubiquitin-protein ligase UBR1-like family.</text>
</comment>
<comment type="caution">
    <text evidence="12">The sequence shown here is derived from an EMBL/GenBank/DDBJ whole genome shotgun (WGS) entry which is preliminary data.</text>
</comment>
<feature type="domain" description="UBR-type" evidence="11">
    <location>
        <begin position="46"/>
        <end position="116"/>
    </location>
</feature>
<organism evidence="12 13">
    <name type="scientific">Symbiodinium natans</name>
    <dbReference type="NCBI Taxonomy" id="878477"/>
    <lineage>
        <taxon>Eukaryota</taxon>
        <taxon>Sar</taxon>
        <taxon>Alveolata</taxon>
        <taxon>Dinophyceae</taxon>
        <taxon>Suessiales</taxon>
        <taxon>Symbiodiniaceae</taxon>
        <taxon>Symbiodinium</taxon>
    </lineage>
</organism>
<keyword evidence="7 10" id="KW-0862">Zinc</keyword>
<dbReference type="PANTHER" id="PTHR21497:SF24">
    <property type="entry name" value="E3 UBIQUITIN-PROTEIN LIGASE UBR1"/>
    <property type="match status" value="1"/>
</dbReference>
<evidence type="ECO:0000256" key="5">
    <source>
        <dbReference type="ARBA" id="ARBA00022771"/>
    </source>
</evidence>
<dbReference type="AlphaFoldDB" id="A0A812K5S5"/>
<dbReference type="InterPro" id="IPR003126">
    <property type="entry name" value="Znf_UBR"/>
</dbReference>
<evidence type="ECO:0000256" key="9">
    <source>
        <dbReference type="PROSITE-ProRule" id="PRU00508"/>
    </source>
</evidence>
<keyword evidence="5 10" id="KW-0863">Zinc-finger</keyword>
<comment type="pathway">
    <text evidence="2 10">Protein modification; protein ubiquitination.</text>
</comment>
<keyword evidence="3 10" id="KW-0808">Transferase</keyword>
<dbReference type="UniPathway" id="UPA00143"/>
<protein>
    <recommendedName>
        <fullName evidence="10">E3 ubiquitin-protein ligase</fullName>
        <ecNumber evidence="10">2.3.2.27</ecNumber>
    </recommendedName>
</protein>
<dbReference type="GO" id="GO:0071596">
    <property type="term" value="P:ubiquitin-dependent protein catabolic process via the N-end rule pathway"/>
    <property type="evidence" value="ECO:0007669"/>
    <property type="project" value="UniProtKB-UniRule"/>
</dbReference>
<dbReference type="GO" id="GO:0000151">
    <property type="term" value="C:ubiquitin ligase complex"/>
    <property type="evidence" value="ECO:0007669"/>
    <property type="project" value="TreeGrafter"/>
</dbReference>
<evidence type="ECO:0000256" key="10">
    <source>
        <dbReference type="RuleBase" id="RU366018"/>
    </source>
</evidence>
<evidence type="ECO:0000259" key="11">
    <source>
        <dbReference type="PROSITE" id="PS51157"/>
    </source>
</evidence>
<dbReference type="PANTHER" id="PTHR21497">
    <property type="entry name" value="UBIQUITIN LIGASE E3 ALPHA-RELATED"/>
    <property type="match status" value="1"/>
</dbReference>
<evidence type="ECO:0000256" key="6">
    <source>
        <dbReference type="ARBA" id="ARBA00022786"/>
    </source>
</evidence>
<dbReference type="FunFam" id="2.10.110.30:FF:000002">
    <property type="entry name" value="Putative e3 ubiquitin-protein ligase ubr3"/>
    <property type="match status" value="1"/>
</dbReference>
<keyword evidence="4 10" id="KW-0479">Metal-binding</keyword>
<evidence type="ECO:0000256" key="3">
    <source>
        <dbReference type="ARBA" id="ARBA00022679"/>
    </source>
</evidence>
<dbReference type="PROSITE" id="PS51157">
    <property type="entry name" value="ZF_UBR"/>
    <property type="match status" value="1"/>
</dbReference>
<comment type="catalytic activity">
    <reaction evidence="1 10">
        <text>S-ubiquitinyl-[E2 ubiquitin-conjugating enzyme]-L-cysteine + [acceptor protein]-L-lysine = [E2 ubiquitin-conjugating enzyme]-L-cysteine + N(6)-ubiquitinyl-[acceptor protein]-L-lysine.</text>
        <dbReference type="EC" id="2.3.2.27"/>
    </reaction>
</comment>
<keyword evidence="13" id="KW-1185">Reference proteome</keyword>